<dbReference type="EMBL" id="CP004886">
    <property type="protein sequence ID" value="AGL22657.1"/>
    <property type="molecule type" value="Genomic_DNA"/>
</dbReference>
<evidence type="ECO:0000313" key="5">
    <source>
        <dbReference type="EMBL" id="AGL22657.1"/>
    </source>
</evidence>
<dbReference type="Proteomes" id="UP000013563">
    <property type="component" value="Chromosome"/>
</dbReference>
<accession>R4M554</accession>
<dbReference type="HOGENOM" id="CLU_010194_2_1_11"/>
<keyword evidence="2" id="KW-0560">Oxidoreductase</keyword>
<dbReference type="InterPro" id="IPR036291">
    <property type="entry name" value="NAD(P)-bd_dom_sf"/>
</dbReference>
<dbReference type="PANTHER" id="PTHR44196">
    <property type="entry name" value="DEHYDROGENASE/REDUCTASE SDR FAMILY MEMBER 7B"/>
    <property type="match status" value="1"/>
</dbReference>
<evidence type="ECO:0000256" key="4">
    <source>
        <dbReference type="SAM" id="MobiDB-lite"/>
    </source>
</evidence>
<sequence>MTRQKILITGASSGLGAGMARSFAAQGRDLALCARRTDRLTELKAELSQRYPDIKIAVAELDVNDHERVPKVFAELSDEIGGIDRVIVNAGIGKGARLGSGKLWANKATIETNLVAALVQIETALDMFNQRGSGHLVLISSVLGVKGVPGVKAAYAASKAGVRSLGESLRAEYAQRPIRVTVLEPGYIESEMTAKSASTMLMVDNATGVKALVAAIERLDARTRRGPLVAMGATGAADVGAAAAADQTLRLAGARPPSPRGHVRCGSGAPARRSSCPTAVAVNRRR</sequence>
<organism evidence="5 6">
    <name type="scientific">Mycobacterium tuberculosis str. Haarlem/NITR202</name>
    <dbReference type="NCBI Taxonomy" id="1304279"/>
    <lineage>
        <taxon>Bacteria</taxon>
        <taxon>Bacillati</taxon>
        <taxon>Actinomycetota</taxon>
        <taxon>Actinomycetes</taxon>
        <taxon>Mycobacteriales</taxon>
        <taxon>Mycobacteriaceae</taxon>
        <taxon>Mycobacterium</taxon>
        <taxon>Mycobacterium tuberculosis complex</taxon>
    </lineage>
</organism>
<comment type="similarity">
    <text evidence="1 3">Belongs to the short-chain dehydrogenases/reductases (SDR) family.</text>
</comment>
<dbReference type="InterPro" id="IPR020904">
    <property type="entry name" value="Sc_DH/Rdtase_CS"/>
</dbReference>
<dbReference type="InterPro" id="IPR002347">
    <property type="entry name" value="SDR_fam"/>
</dbReference>
<gene>
    <name evidence="5" type="ORF">I917_06660</name>
</gene>
<dbReference type="PANTHER" id="PTHR44196:SF1">
    <property type="entry name" value="DEHYDROGENASE_REDUCTASE SDR FAMILY MEMBER 7B"/>
    <property type="match status" value="1"/>
</dbReference>
<evidence type="ECO:0000256" key="2">
    <source>
        <dbReference type="ARBA" id="ARBA00023002"/>
    </source>
</evidence>
<dbReference type="SUPFAM" id="SSF51735">
    <property type="entry name" value="NAD(P)-binding Rossmann-fold domains"/>
    <property type="match status" value="1"/>
</dbReference>
<evidence type="ECO:0000256" key="1">
    <source>
        <dbReference type="ARBA" id="ARBA00006484"/>
    </source>
</evidence>
<dbReference type="NCBIfam" id="NF006099">
    <property type="entry name" value="PRK08251.1"/>
    <property type="match status" value="1"/>
</dbReference>
<evidence type="ECO:0000313" key="6">
    <source>
        <dbReference type="Proteomes" id="UP000013563"/>
    </source>
</evidence>
<dbReference type="GO" id="GO:0016020">
    <property type="term" value="C:membrane"/>
    <property type="evidence" value="ECO:0007669"/>
    <property type="project" value="TreeGrafter"/>
</dbReference>
<dbReference type="PRINTS" id="PR00080">
    <property type="entry name" value="SDRFAMILY"/>
</dbReference>
<evidence type="ECO:0000256" key="3">
    <source>
        <dbReference type="RuleBase" id="RU000363"/>
    </source>
</evidence>
<dbReference type="PRINTS" id="PR00081">
    <property type="entry name" value="GDHRDH"/>
</dbReference>
<dbReference type="Gene3D" id="3.40.50.720">
    <property type="entry name" value="NAD(P)-binding Rossmann-like Domain"/>
    <property type="match status" value="1"/>
</dbReference>
<reference evidence="5 6" key="1">
    <citation type="journal article" date="2013" name="Genome Announc.">
        <title>Whole-Genome Sequences of Four Clinical Isolates of Mycobacterium tuberculosis from Tamil Nadu, South India.</title>
        <authorList>
            <person name="Narayanan S."/>
            <person name="Deshpande U."/>
        </authorList>
    </citation>
    <scope>NUCLEOTIDE SEQUENCE [LARGE SCALE GENOMIC DNA]</scope>
    <source>
        <strain evidence="5 6">Haarlem/NITR202</strain>
    </source>
</reference>
<dbReference type="GO" id="GO:0016491">
    <property type="term" value="F:oxidoreductase activity"/>
    <property type="evidence" value="ECO:0007669"/>
    <property type="project" value="UniProtKB-KW"/>
</dbReference>
<dbReference type="AlphaFoldDB" id="R4M554"/>
<dbReference type="BioCyc" id="MTUB1304279:G13AB-900-MONOMER"/>
<name>R4M554_MYCTX</name>
<dbReference type="Pfam" id="PF00106">
    <property type="entry name" value="adh_short"/>
    <property type="match status" value="1"/>
</dbReference>
<dbReference type="PROSITE" id="PS00061">
    <property type="entry name" value="ADH_SHORT"/>
    <property type="match status" value="1"/>
</dbReference>
<proteinExistence type="inferred from homology"/>
<dbReference type="KEGG" id="mtuh:I917_06660"/>
<protein>
    <submittedName>
        <fullName evidence="5">Short chain dehydrogenase</fullName>
    </submittedName>
</protein>
<feature type="region of interest" description="Disordered" evidence="4">
    <location>
        <begin position="252"/>
        <end position="286"/>
    </location>
</feature>